<dbReference type="Pfam" id="PF00296">
    <property type="entry name" value="Bac_luciferase"/>
    <property type="match status" value="1"/>
</dbReference>
<name>A0A4Q7L9M6_9PSEU</name>
<evidence type="ECO:0000313" key="6">
    <source>
        <dbReference type="EMBL" id="RZS45152.1"/>
    </source>
</evidence>
<dbReference type="InterPro" id="IPR050172">
    <property type="entry name" value="SsuD_RutA_monooxygenase"/>
</dbReference>
<protein>
    <submittedName>
        <fullName evidence="6">Luciferase-like monooxygenase</fullName>
    </submittedName>
</protein>
<reference evidence="6 7" key="1">
    <citation type="submission" date="2019-02" db="EMBL/GenBank/DDBJ databases">
        <title>Genomic Encyclopedia of Type Strains, Phase IV (KMG-IV): sequencing the most valuable type-strain genomes for metagenomic binning, comparative biology and taxonomic classification.</title>
        <authorList>
            <person name="Goeker M."/>
        </authorList>
    </citation>
    <scope>NUCLEOTIDE SEQUENCE [LARGE SCALE GENOMIC DNA]</scope>
    <source>
        <strain evidence="6 7">DSM 101727</strain>
    </source>
</reference>
<sequence length="296" mass="32701">MRVGILIHPEHRWWIAEPKWRAVEEYGFHHAWTSDHLGWRTLVDGPWFGAMPTLTAAATVTTKIRLGTWVASPQFRHPVSFAREIITLDDVCDGRFTLGVGSGGSGDYDQRVMGGEPLSAKEKGVRFGEFVELLDQLLRHDRTSWSGEYFEAVEARNAPGCVQKPRVPFLIAANGPKGMRLAARHGTGWATIGGGEWQESDDMTAWWRGVAEVARKFDDAVEADGRTVPIDRYLGLDAAPQYVLSSLEAFTDALGRAEELGFTDVVAPWPRHDGIYAGSESVLEQVASDVLPALSR</sequence>
<evidence type="ECO:0000259" key="5">
    <source>
        <dbReference type="Pfam" id="PF00296"/>
    </source>
</evidence>
<evidence type="ECO:0000256" key="4">
    <source>
        <dbReference type="ARBA" id="ARBA00023033"/>
    </source>
</evidence>
<organism evidence="6 7">
    <name type="scientific">Herbihabitans rhizosphaerae</name>
    <dbReference type="NCBI Taxonomy" id="1872711"/>
    <lineage>
        <taxon>Bacteria</taxon>
        <taxon>Bacillati</taxon>
        <taxon>Actinomycetota</taxon>
        <taxon>Actinomycetes</taxon>
        <taxon>Pseudonocardiales</taxon>
        <taxon>Pseudonocardiaceae</taxon>
        <taxon>Herbihabitans</taxon>
    </lineage>
</organism>
<keyword evidence="2" id="KW-0288">FMN</keyword>
<dbReference type="EMBL" id="SGWQ01000001">
    <property type="protein sequence ID" value="RZS45152.1"/>
    <property type="molecule type" value="Genomic_DNA"/>
</dbReference>
<dbReference type="Gene3D" id="3.20.20.30">
    <property type="entry name" value="Luciferase-like domain"/>
    <property type="match status" value="1"/>
</dbReference>
<gene>
    <name evidence="6" type="ORF">EV193_1011039</name>
</gene>
<comment type="caution">
    <text evidence="6">The sequence shown here is derived from an EMBL/GenBank/DDBJ whole genome shotgun (WGS) entry which is preliminary data.</text>
</comment>
<dbReference type="PANTHER" id="PTHR42847">
    <property type="entry name" value="ALKANESULFONATE MONOOXYGENASE"/>
    <property type="match status" value="1"/>
</dbReference>
<evidence type="ECO:0000256" key="1">
    <source>
        <dbReference type="ARBA" id="ARBA00022630"/>
    </source>
</evidence>
<keyword evidence="4 6" id="KW-0503">Monooxygenase</keyword>
<dbReference type="InterPro" id="IPR036661">
    <property type="entry name" value="Luciferase-like_sf"/>
</dbReference>
<keyword evidence="7" id="KW-1185">Reference proteome</keyword>
<feature type="domain" description="Luciferase-like" evidence="5">
    <location>
        <begin position="21"/>
        <end position="216"/>
    </location>
</feature>
<evidence type="ECO:0000256" key="3">
    <source>
        <dbReference type="ARBA" id="ARBA00023002"/>
    </source>
</evidence>
<dbReference type="RefSeq" id="WP_130342730.1">
    <property type="nucleotide sequence ID" value="NZ_SGWQ01000001.1"/>
</dbReference>
<dbReference type="PANTHER" id="PTHR42847:SF4">
    <property type="entry name" value="ALKANESULFONATE MONOOXYGENASE-RELATED"/>
    <property type="match status" value="1"/>
</dbReference>
<evidence type="ECO:0000313" key="7">
    <source>
        <dbReference type="Proteomes" id="UP000294257"/>
    </source>
</evidence>
<dbReference type="GO" id="GO:0046306">
    <property type="term" value="P:alkanesulfonate catabolic process"/>
    <property type="evidence" value="ECO:0007669"/>
    <property type="project" value="TreeGrafter"/>
</dbReference>
<dbReference type="Proteomes" id="UP000294257">
    <property type="component" value="Unassembled WGS sequence"/>
</dbReference>
<keyword evidence="1" id="KW-0285">Flavoprotein</keyword>
<dbReference type="GO" id="GO:0008726">
    <property type="term" value="F:alkanesulfonate monooxygenase activity"/>
    <property type="evidence" value="ECO:0007669"/>
    <property type="project" value="TreeGrafter"/>
</dbReference>
<proteinExistence type="predicted"/>
<dbReference type="InterPro" id="IPR011251">
    <property type="entry name" value="Luciferase-like_dom"/>
</dbReference>
<keyword evidence="3" id="KW-0560">Oxidoreductase</keyword>
<dbReference type="AlphaFoldDB" id="A0A4Q7L9M6"/>
<dbReference type="SUPFAM" id="SSF51679">
    <property type="entry name" value="Bacterial luciferase-like"/>
    <property type="match status" value="1"/>
</dbReference>
<accession>A0A4Q7L9M6</accession>
<evidence type="ECO:0000256" key="2">
    <source>
        <dbReference type="ARBA" id="ARBA00022643"/>
    </source>
</evidence>
<dbReference type="OrthoDB" id="7374740at2"/>